<dbReference type="PANTHER" id="PTHR35806">
    <property type="entry name" value="OXALOACETATE DECARBOXYLASE BETA CHAIN 2"/>
    <property type="match status" value="1"/>
</dbReference>
<dbReference type="InterPro" id="IPR005661">
    <property type="entry name" value="OadB_MmdB"/>
</dbReference>
<name>A0A9D1IRV7_9FIRM</name>
<evidence type="ECO:0000313" key="8">
    <source>
        <dbReference type="Proteomes" id="UP000824082"/>
    </source>
</evidence>
<evidence type="ECO:0000256" key="6">
    <source>
        <dbReference type="ARBA" id="ARBA00023136"/>
    </source>
</evidence>
<proteinExistence type="predicted"/>
<dbReference type="Proteomes" id="UP000824082">
    <property type="component" value="Unassembled WGS sequence"/>
</dbReference>
<reference evidence="7" key="2">
    <citation type="journal article" date="2021" name="PeerJ">
        <title>Extensive microbial diversity within the chicken gut microbiome revealed by metagenomics and culture.</title>
        <authorList>
            <person name="Gilroy R."/>
            <person name="Ravi A."/>
            <person name="Getino M."/>
            <person name="Pursley I."/>
            <person name="Horton D.L."/>
            <person name="Alikhan N.F."/>
            <person name="Baker D."/>
            <person name="Gharbi K."/>
            <person name="Hall N."/>
            <person name="Watson M."/>
            <person name="Adriaenssens E.M."/>
            <person name="Foster-Nyarko E."/>
            <person name="Jarju S."/>
            <person name="Secka A."/>
            <person name="Antonio M."/>
            <person name="Oren A."/>
            <person name="Chaudhuri R.R."/>
            <person name="La Ragione R."/>
            <person name="Hildebrand F."/>
            <person name="Pallen M.J."/>
        </authorList>
    </citation>
    <scope>NUCLEOTIDE SEQUENCE</scope>
    <source>
        <strain evidence="7">4509</strain>
    </source>
</reference>
<dbReference type="Pfam" id="PF03977">
    <property type="entry name" value="OAD_beta"/>
    <property type="match status" value="1"/>
</dbReference>
<evidence type="ECO:0000256" key="1">
    <source>
        <dbReference type="ARBA" id="ARBA00004651"/>
    </source>
</evidence>
<accession>A0A9D1IRV7</accession>
<keyword evidence="2" id="KW-1003">Cell membrane</keyword>
<dbReference type="AlphaFoldDB" id="A0A9D1IRV7"/>
<protein>
    <submittedName>
        <fullName evidence="7">Sodium ion-translocating decarboxylase subunit beta</fullName>
    </submittedName>
</protein>
<feature type="non-terminal residue" evidence="7">
    <location>
        <position position="113"/>
    </location>
</feature>
<dbReference type="PANTHER" id="PTHR35806:SF1">
    <property type="entry name" value="OXALOACETATE DECARBOXYLASE BETA CHAIN 2"/>
    <property type="match status" value="1"/>
</dbReference>
<dbReference type="GO" id="GO:0006814">
    <property type="term" value="P:sodium ion transport"/>
    <property type="evidence" value="ECO:0007669"/>
    <property type="project" value="InterPro"/>
</dbReference>
<keyword evidence="6" id="KW-0472">Membrane</keyword>
<sequence length="113" mass="12268">MIAIACVLLYLAIAKQYEPLLLLPIAFGMLLVNLPLGAVMDPPTTVIKPLTDEIQESAQYAMIELQDAAGNLLNSFYQDKNASVSGGLLYYLYQGVKLGIYPPLIFLGIGTMT</sequence>
<dbReference type="GO" id="GO:0005886">
    <property type="term" value="C:plasma membrane"/>
    <property type="evidence" value="ECO:0007669"/>
    <property type="project" value="UniProtKB-SubCell"/>
</dbReference>
<reference evidence="7" key="1">
    <citation type="submission" date="2020-10" db="EMBL/GenBank/DDBJ databases">
        <authorList>
            <person name="Gilroy R."/>
        </authorList>
    </citation>
    <scope>NUCLEOTIDE SEQUENCE</scope>
    <source>
        <strain evidence="7">4509</strain>
    </source>
</reference>
<evidence type="ECO:0000256" key="2">
    <source>
        <dbReference type="ARBA" id="ARBA00022475"/>
    </source>
</evidence>
<keyword evidence="4" id="KW-1278">Translocase</keyword>
<comment type="caution">
    <text evidence="7">The sequence shown here is derived from an EMBL/GenBank/DDBJ whole genome shotgun (WGS) entry which is preliminary data.</text>
</comment>
<evidence type="ECO:0000256" key="3">
    <source>
        <dbReference type="ARBA" id="ARBA00022692"/>
    </source>
</evidence>
<keyword evidence="3" id="KW-0812">Transmembrane</keyword>
<comment type="subcellular location">
    <subcellularLocation>
        <location evidence="1">Cell membrane</location>
        <topology evidence="1">Multi-pass membrane protein</topology>
    </subcellularLocation>
</comment>
<organism evidence="7 8">
    <name type="scientific">Candidatus Egerieicola faecale</name>
    <dbReference type="NCBI Taxonomy" id="2840774"/>
    <lineage>
        <taxon>Bacteria</taxon>
        <taxon>Bacillati</taxon>
        <taxon>Bacillota</taxon>
        <taxon>Clostridia</taxon>
        <taxon>Eubacteriales</taxon>
        <taxon>Oscillospiraceae</taxon>
        <taxon>Oscillospiraceae incertae sedis</taxon>
        <taxon>Candidatus Egerieicola</taxon>
    </lineage>
</organism>
<evidence type="ECO:0000313" key="7">
    <source>
        <dbReference type="EMBL" id="HIU41970.1"/>
    </source>
</evidence>
<dbReference type="GO" id="GO:0016829">
    <property type="term" value="F:lyase activity"/>
    <property type="evidence" value="ECO:0007669"/>
    <property type="project" value="InterPro"/>
</dbReference>
<keyword evidence="5" id="KW-1133">Transmembrane helix</keyword>
<dbReference type="EMBL" id="DVMX01000105">
    <property type="protein sequence ID" value="HIU41970.1"/>
    <property type="molecule type" value="Genomic_DNA"/>
</dbReference>
<evidence type="ECO:0000256" key="4">
    <source>
        <dbReference type="ARBA" id="ARBA00022967"/>
    </source>
</evidence>
<gene>
    <name evidence="7" type="ORF">IAD19_05395</name>
</gene>
<evidence type="ECO:0000256" key="5">
    <source>
        <dbReference type="ARBA" id="ARBA00022989"/>
    </source>
</evidence>